<protein>
    <submittedName>
        <fullName evidence="1">Uncharacterized protein</fullName>
    </submittedName>
</protein>
<dbReference type="AlphaFoldDB" id="A0A8S0PXR9"/>
<proteinExistence type="predicted"/>
<comment type="caution">
    <text evidence="1">The sequence shown here is derived from an EMBL/GenBank/DDBJ whole genome shotgun (WGS) entry which is preliminary data.</text>
</comment>
<reference evidence="1 2" key="1">
    <citation type="submission" date="2019-12" db="EMBL/GenBank/DDBJ databases">
        <authorList>
            <person name="Alioto T."/>
            <person name="Alioto T."/>
            <person name="Gomez Garrido J."/>
        </authorList>
    </citation>
    <scope>NUCLEOTIDE SEQUENCE [LARGE SCALE GENOMIC DNA]</scope>
</reference>
<name>A0A8S0PXR9_OLEEU</name>
<evidence type="ECO:0000313" key="2">
    <source>
        <dbReference type="Proteomes" id="UP000594638"/>
    </source>
</evidence>
<accession>A0A8S0PXR9</accession>
<dbReference type="Gramene" id="OE9A018223T1">
    <property type="protein sequence ID" value="OE9A018223C1"/>
    <property type="gene ID" value="OE9A018223"/>
</dbReference>
<keyword evidence="2" id="KW-1185">Reference proteome</keyword>
<dbReference type="EMBL" id="CACTIH010000324">
    <property type="protein sequence ID" value="CAA2959454.1"/>
    <property type="molecule type" value="Genomic_DNA"/>
</dbReference>
<evidence type="ECO:0000313" key="1">
    <source>
        <dbReference type="EMBL" id="CAA2959454.1"/>
    </source>
</evidence>
<dbReference type="Proteomes" id="UP000594638">
    <property type="component" value="Unassembled WGS sequence"/>
</dbReference>
<sequence length="113" mass="11959">MPVLNRSSNRALISLQEVTFLSRETSASVLTILNILEVDVERVARGPNMVVVHNLDKSLHARFLGLLLGGLFTDNLTGILGYAGKKAVAVGAVTRAVVKGFNNGGFVPGETAL</sequence>
<gene>
    <name evidence="1" type="ORF">OLEA9_A018223</name>
</gene>
<organism evidence="1 2">
    <name type="scientific">Olea europaea subsp. europaea</name>
    <dbReference type="NCBI Taxonomy" id="158383"/>
    <lineage>
        <taxon>Eukaryota</taxon>
        <taxon>Viridiplantae</taxon>
        <taxon>Streptophyta</taxon>
        <taxon>Embryophyta</taxon>
        <taxon>Tracheophyta</taxon>
        <taxon>Spermatophyta</taxon>
        <taxon>Magnoliopsida</taxon>
        <taxon>eudicotyledons</taxon>
        <taxon>Gunneridae</taxon>
        <taxon>Pentapetalae</taxon>
        <taxon>asterids</taxon>
        <taxon>lamiids</taxon>
        <taxon>Lamiales</taxon>
        <taxon>Oleaceae</taxon>
        <taxon>Oleeae</taxon>
        <taxon>Olea</taxon>
    </lineage>
</organism>